<dbReference type="GeneTree" id="ENSGT00940000164810"/>
<dbReference type="OMA" id="PNYKPWH"/>
<evidence type="ECO:0000259" key="18">
    <source>
        <dbReference type="PROSITE" id="PS50848"/>
    </source>
</evidence>
<dbReference type="Pfam" id="PF01852">
    <property type="entry name" value="START"/>
    <property type="match status" value="1"/>
</dbReference>
<reference evidence="19 20" key="1">
    <citation type="journal article" date="2008" name="Nature">
        <title>Genome analysis of the platypus reveals unique signatures of evolution.</title>
        <authorList>
            <person name="Warren W.C."/>
            <person name="Hillier L.W."/>
            <person name="Marshall Graves J.A."/>
            <person name="Birney E."/>
            <person name="Ponting C.P."/>
            <person name="Grutzner F."/>
            <person name="Belov K."/>
            <person name="Miller W."/>
            <person name="Clarke L."/>
            <person name="Chinwalla A.T."/>
            <person name="Yang S.P."/>
            <person name="Heger A."/>
            <person name="Locke D.P."/>
            <person name="Miethke P."/>
            <person name="Waters P.D."/>
            <person name="Veyrunes F."/>
            <person name="Fulton L."/>
            <person name="Fulton B."/>
            <person name="Graves T."/>
            <person name="Wallis J."/>
            <person name="Puente X.S."/>
            <person name="Lopez-Otin C."/>
            <person name="Ordonez G.R."/>
            <person name="Eichler E.E."/>
            <person name="Chen L."/>
            <person name="Cheng Z."/>
            <person name="Deakin J.E."/>
            <person name="Alsop A."/>
            <person name="Thompson K."/>
            <person name="Kirby P."/>
            <person name="Papenfuss A.T."/>
            <person name="Wakefield M.J."/>
            <person name="Olender T."/>
            <person name="Lancet D."/>
            <person name="Huttley G.A."/>
            <person name="Smit A.F."/>
            <person name="Pask A."/>
            <person name="Temple-Smith P."/>
            <person name="Batzer M.A."/>
            <person name="Walker J.A."/>
            <person name="Konkel M.K."/>
            <person name="Harris R.S."/>
            <person name="Whittington C.M."/>
            <person name="Wong E.S."/>
            <person name="Gemmell N.J."/>
            <person name="Buschiazzo E."/>
            <person name="Vargas Jentzsch I.M."/>
            <person name="Merkel A."/>
            <person name="Schmitz J."/>
            <person name="Zemann A."/>
            <person name="Churakov G."/>
            <person name="Kriegs J.O."/>
            <person name="Brosius J."/>
            <person name="Murchison E.P."/>
            <person name="Sachidanandam R."/>
            <person name="Smith C."/>
            <person name="Hannon G.J."/>
            <person name="Tsend-Ayush E."/>
            <person name="McMillan D."/>
            <person name="Attenborough R."/>
            <person name="Rens W."/>
            <person name="Ferguson-Smith M."/>
            <person name="Lefevre C.M."/>
            <person name="Sharp J.A."/>
            <person name="Nicholas K.R."/>
            <person name="Ray D.A."/>
            <person name="Kube M."/>
            <person name="Reinhardt R."/>
            <person name="Pringle T.H."/>
            <person name="Taylor J."/>
            <person name="Jones R.C."/>
            <person name="Nixon B."/>
            <person name="Dacheux J.L."/>
            <person name="Niwa H."/>
            <person name="Sekita Y."/>
            <person name="Huang X."/>
            <person name="Stark A."/>
            <person name="Kheradpour P."/>
            <person name="Kellis M."/>
            <person name="Flicek P."/>
            <person name="Chen Y."/>
            <person name="Webber C."/>
            <person name="Hardison R."/>
            <person name="Nelson J."/>
            <person name="Hallsworth-Pepin K."/>
            <person name="Delehaunty K."/>
            <person name="Markovic C."/>
            <person name="Minx P."/>
            <person name="Feng Y."/>
            <person name="Kremitzki C."/>
            <person name="Mitreva M."/>
            <person name="Glasscock J."/>
            <person name="Wylie T."/>
            <person name="Wohldmann P."/>
            <person name="Thiru P."/>
            <person name="Nhan M.N."/>
            <person name="Pohl C.S."/>
            <person name="Smith S.M."/>
            <person name="Hou S."/>
            <person name="Nefedov M."/>
            <person name="de Jong P.J."/>
            <person name="Renfree M.B."/>
            <person name="Mardis E.R."/>
            <person name="Wilson R.K."/>
        </authorList>
    </citation>
    <scope>NUCLEOTIDE SEQUENCE [LARGE SCALE GENOMIC DNA]</scope>
    <source>
        <strain evidence="19 20">Glennie</strain>
    </source>
</reference>
<evidence type="ECO:0000256" key="5">
    <source>
        <dbReference type="ARBA" id="ARBA00022490"/>
    </source>
</evidence>
<dbReference type="CDD" id="cd08871">
    <property type="entry name" value="START_STARD10-like"/>
    <property type="match status" value="1"/>
</dbReference>
<evidence type="ECO:0000313" key="20">
    <source>
        <dbReference type="Proteomes" id="UP000002279"/>
    </source>
</evidence>
<dbReference type="InterPro" id="IPR041951">
    <property type="entry name" value="STARD10_START"/>
</dbReference>
<keyword evidence="12" id="KW-0472">Membrane</keyword>
<feature type="compositionally biased region" description="Basic and acidic residues" evidence="17">
    <location>
        <begin position="320"/>
        <end position="337"/>
    </location>
</feature>
<name>A0A6I8NEF7_ORNAN</name>
<keyword evidence="10" id="KW-0969">Cilium</keyword>
<keyword evidence="8" id="KW-0007">Acetylation</keyword>
<dbReference type="InterPro" id="IPR051213">
    <property type="entry name" value="START_lipid_transfer"/>
</dbReference>
<dbReference type="PANTHER" id="PTHR19308">
    <property type="entry name" value="PHOSPHATIDYLCHOLINE TRANSFER PROTEIN"/>
    <property type="match status" value="1"/>
</dbReference>
<protein>
    <recommendedName>
        <fullName evidence="14">START domain-containing protein 10</fullName>
    </recommendedName>
    <alternativeName>
        <fullName evidence="15">PCTP-like protein</fullName>
    </alternativeName>
    <alternativeName>
        <fullName evidence="16">StAR-related lipid transfer protein 10</fullName>
    </alternativeName>
</protein>
<keyword evidence="7" id="KW-0282">Flagellum</keyword>
<evidence type="ECO:0000256" key="4">
    <source>
        <dbReference type="ARBA" id="ARBA00022448"/>
    </source>
</evidence>
<dbReference type="SMART" id="SM00234">
    <property type="entry name" value="START"/>
    <property type="match status" value="1"/>
</dbReference>
<dbReference type="InParanoid" id="A0A6I8NEF7"/>
<evidence type="ECO:0000256" key="7">
    <source>
        <dbReference type="ARBA" id="ARBA00022846"/>
    </source>
</evidence>
<keyword evidence="6" id="KW-0597">Phosphoprotein</keyword>
<dbReference type="GO" id="GO:0016020">
    <property type="term" value="C:membrane"/>
    <property type="evidence" value="ECO:0007669"/>
    <property type="project" value="UniProtKB-SubCell"/>
</dbReference>
<evidence type="ECO:0000256" key="10">
    <source>
        <dbReference type="ARBA" id="ARBA00023069"/>
    </source>
</evidence>
<evidence type="ECO:0000256" key="12">
    <source>
        <dbReference type="ARBA" id="ARBA00023136"/>
    </source>
</evidence>
<dbReference type="Proteomes" id="UP000002279">
    <property type="component" value="Chromosome X2"/>
</dbReference>
<dbReference type="GO" id="GO:0031514">
    <property type="term" value="C:motile cilium"/>
    <property type="evidence" value="ECO:0007669"/>
    <property type="project" value="UniProtKB-SubCell"/>
</dbReference>
<feature type="compositionally biased region" description="Gly residues" evidence="17">
    <location>
        <begin position="9"/>
        <end position="18"/>
    </location>
</feature>
<evidence type="ECO:0000256" key="13">
    <source>
        <dbReference type="ARBA" id="ARBA00023273"/>
    </source>
</evidence>
<evidence type="ECO:0000256" key="8">
    <source>
        <dbReference type="ARBA" id="ARBA00022990"/>
    </source>
</evidence>
<evidence type="ECO:0000256" key="11">
    <source>
        <dbReference type="ARBA" id="ARBA00023121"/>
    </source>
</evidence>
<evidence type="ECO:0000256" key="17">
    <source>
        <dbReference type="SAM" id="MobiDB-lite"/>
    </source>
</evidence>
<keyword evidence="9" id="KW-0445">Lipid transport</keyword>
<keyword evidence="20" id="KW-1185">Reference proteome</keyword>
<dbReference type="InterPro" id="IPR023393">
    <property type="entry name" value="START-like_dom_sf"/>
</dbReference>
<dbReference type="PANTHER" id="PTHR19308:SF2">
    <property type="entry name" value="START DOMAIN-CONTAINING PROTEIN"/>
    <property type="match status" value="1"/>
</dbReference>
<dbReference type="GO" id="GO:0008289">
    <property type="term" value="F:lipid binding"/>
    <property type="evidence" value="ECO:0007669"/>
    <property type="project" value="UniProtKB-KW"/>
</dbReference>
<evidence type="ECO:0000256" key="2">
    <source>
        <dbReference type="ARBA" id="ARBA00004370"/>
    </source>
</evidence>
<evidence type="ECO:0000256" key="6">
    <source>
        <dbReference type="ARBA" id="ARBA00022553"/>
    </source>
</evidence>
<organism evidence="19 20">
    <name type="scientific">Ornithorhynchus anatinus</name>
    <name type="common">Duckbill platypus</name>
    <dbReference type="NCBI Taxonomy" id="9258"/>
    <lineage>
        <taxon>Eukaryota</taxon>
        <taxon>Metazoa</taxon>
        <taxon>Chordata</taxon>
        <taxon>Craniata</taxon>
        <taxon>Vertebrata</taxon>
        <taxon>Euteleostomi</taxon>
        <taxon>Mammalia</taxon>
        <taxon>Monotremata</taxon>
        <taxon>Ornithorhynchidae</taxon>
        <taxon>Ornithorhynchus</taxon>
    </lineage>
</organism>
<evidence type="ECO:0000256" key="9">
    <source>
        <dbReference type="ARBA" id="ARBA00023055"/>
    </source>
</evidence>
<accession>A0A6I8NEF7</accession>
<keyword evidence="11" id="KW-0446">Lipid-binding</keyword>
<keyword evidence="13" id="KW-0966">Cell projection</keyword>
<dbReference type="Bgee" id="ENSOANG00000036758">
    <property type="expression patterns" value="Expressed in cerebellum and 2 other cell types or tissues"/>
</dbReference>
<keyword evidence="5" id="KW-0963">Cytoplasm</keyword>
<evidence type="ECO:0000256" key="14">
    <source>
        <dbReference type="ARBA" id="ARBA00070345"/>
    </source>
</evidence>
<feature type="compositionally biased region" description="Low complexity" evidence="17">
    <location>
        <begin position="30"/>
        <end position="39"/>
    </location>
</feature>
<reference evidence="19" key="2">
    <citation type="submission" date="2025-08" db="UniProtKB">
        <authorList>
            <consortium name="Ensembl"/>
        </authorList>
    </citation>
    <scope>IDENTIFICATION</scope>
    <source>
        <strain evidence="19">Glennie</strain>
    </source>
</reference>
<evidence type="ECO:0000313" key="19">
    <source>
        <dbReference type="Ensembl" id="ENSOANP00000039445.1"/>
    </source>
</evidence>
<dbReference type="FunFam" id="3.30.530.20:FF:000008">
    <property type="entry name" value="START domain containing 10"/>
    <property type="match status" value="1"/>
</dbReference>
<gene>
    <name evidence="19" type="primary">LOC114807382</name>
</gene>
<evidence type="ECO:0000256" key="3">
    <source>
        <dbReference type="ARBA" id="ARBA00004496"/>
    </source>
</evidence>
<keyword evidence="4" id="KW-0813">Transport</keyword>
<dbReference type="SUPFAM" id="SSF55961">
    <property type="entry name" value="Bet v1-like"/>
    <property type="match status" value="1"/>
</dbReference>
<dbReference type="GO" id="GO:0006869">
    <property type="term" value="P:lipid transport"/>
    <property type="evidence" value="ECO:0007669"/>
    <property type="project" value="UniProtKB-KW"/>
</dbReference>
<dbReference type="PROSITE" id="PS50848">
    <property type="entry name" value="START"/>
    <property type="match status" value="1"/>
</dbReference>
<feature type="region of interest" description="Disordered" evidence="17">
    <location>
        <begin position="314"/>
        <end position="337"/>
    </location>
</feature>
<dbReference type="Gene3D" id="3.30.530.20">
    <property type="match status" value="1"/>
</dbReference>
<comment type="subcellular location">
    <subcellularLocation>
        <location evidence="1">Cell projection</location>
        <location evidence="1">Cilium</location>
        <location evidence="1">Flagellum</location>
    </subcellularLocation>
    <subcellularLocation>
        <location evidence="3">Cytoplasm</location>
    </subcellularLocation>
    <subcellularLocation>
        <location evidence="2">Membrane</location>
    </subcellularLocation>
</comment>
<dbReference type="InterPro" id="IPR002913">
    <property type="entry name" value="START_lipid-bd_dom"/>
</dbReference>
<sequence>GTSDRTPGPGAGGGGRGGAGRESRPSDPLRGAQGRPGARGPEERSSALSRIGAAASRSPPHRPPMSRRGDGVYIPDDSDFRSFQEQCESPDGWQSQFSQGGVTVWSQSPQDETCTVQKIKMRISCRDVAAETLYDMLHDIHYRPKWDSHMIDTFDIGRLTANADVGYYSWRCPSPLKNRDFVTLRSWLPLGQDYIIVNYSVKHPKHPPRKDFVRAVSLQTGYLVKASGGGGCVLYYLSQVDPRGSLPKWVVNKVSQLMAPKALKKIYKAGLKYPEWKRKHSPGYKPWLFPEQSTLPTLSLAELALQHADSLEAIDESGVAEERAPQSADPKEEPREA</sequence>
<dbReference type="GO" id="GO:0005829">
    <property type="term" value="C:cytosol"/>
    <property type="evidence" value="ECO:0007669"/>
    <property type="project" value="UniProtKB-ARBA"/>
</dbReference>
<evidence type="ECO:0000256" key="15">
    <source>
        <dbReference type="ARBA" id="ARBA00076937"/>
    </source>
</evidence>
<evidence type="ECO:0000256" key="1">
    <source>
        <dbReference type="ARBA" id="ARBA00004230"/>
    </source>
</evidence>
<feature type="domain" description="START" evidence="18">
    <location>
        <begin position="91"/>
        <end position="275"/>
    </location>
</feature>
<evidence type="ECO:0000256" key="16">
    <source>
        <dbReference type="ARBA" id="ARBA00080073"/>
    </source>
</evidence>
<dbReference type="AlphaFoldDB" id="A0A6I8NEF7"/>
<reference evidence="19" key="3">
    <citation type="submission" date="2025-09" db="UniProtKB">
        <authorList>
            <consortium name="Ensembl"/>
        </authorList>
    </citation>
    <scope>IDENTIFICATION</scope>
    <source>
        <strain evidence="19">Glennie</strain>
    </source>
</reference>
<dbReference type="Ensembl" id="ENSOANT00000070579.1">
    <property type="protein sequence ID" value="ENSOANP00000039445.1"/>
    <property type="gene ID" value="ENSOANG00000036758.1"/>
</dbReference>
<proteinExistence type="predicted"/>
<feature type="region of interest" description="Disordered" evidence="17">
    <location>
        <begin position="1"/>
        <end position="78"/>
    </location>
</feature>